<name>A0A7S2WHQ7_9STRA</name>
<dbReference type="EMBL" id="HBHK01015791">
    <property type="protein sequence ID" value="CAD9688535.1"/>
    <property type="molecule type" value="Transcribed_RNA"/>
</dbReference>
<sequence>MKNIFYLLAHVCLSLGTAKEGRALRPIETAPRFLDDAACSPFNKDGVHILFKFHNDNPWAKCITFSLKTNNVVVKTISQTVSKSFWRMFDSNTWQCFTTYTDIDDIDFDVSDCSCGQDNCNEEANKELVASINPNQYAWVDYNDSYYYVSAFMPVCRPSCNKCVNPEGSIVSPTKVKTSIAEGDYCGNCIQIDQCVPPAR</sequence>
<reference evidence="2" key="1">
    <citation type="submission" date="2021-01" db="EMBL/GenBank/DDBJ databases">
        <authorList>
            <person name="Corre E."/>
            <person name="Pelletier E."/>
            <person name="Niang G."/>
            <person name="Scheremetjew M."/>
            <person name="Finn R."/>
            <person name="Kale V."/>
            <person name="Holt S."/>
            <person name="Cochrane G."/>
            <person name="Meng A."/>
            <person name="Brown T."/>
            <person name="Cohen L."/>
        </authorList>
    </citation>
    <scope>NUCLEOTIDE SEQUENCE</scope>
    <source>
        <strain evidence="2">NY070348D</strain>
    </source>
</reference>
<dbReference type="AlphaFoldDB" id="A0A7S2WHQ7"/>
<gene>
    <name evidence="2" type="ORF">QSP1433_LOCUS9911</name>
</gene>
<protein>
    <submittedName>
        <fullName evidence="2">Uncharacterized protein</fullName>
    </submittedName>
</protein>
<keyword evidence="1" id="KW-0732">Signal</keyword>
<accession>A0A7S2WHQ7</accession>
<evidence type="ECO:0000313" key="2">
    <source>
        <dbReference type="EMBL" id="CAD9688535.1"/>
    </source>
</evidence>
<evidence type="ECO:0000256" key="1">
    <source>
        <dbReference type="SAM" id="SignalP"/>
    </source>
</evidence>
<feature type="chain" id="PRO_5030734048" evidence="1">
    <location>
        <begin position="24"/>
        <end position="200"/>
    </location>
</feature>
<organism evidence="2">
    <name type="scientific">Mucochytrium quahogii</name>
    <dbReference type="NCBI Taxonomy" id="96639"/>
    <lineage>
        <taxon>Eukaryota</taxon>
        <taxon>Sar</taxon>
        <taxon>Stramenopiles</taxon>
        <taxon>Bigyra</taxon>
        <taxon>Labyrinthulomycetes</taxon>
        <taxon>Thraustochytrida</taxon>
        <taxon>Thraustochytriidae</taxon>
        <taxon>Mucochytrium</taxon>
    </lineage>
</organism>
<proteinExistence type="predicted"/>
<feature type="signal peptide" evidence="1">
    <location>
        <begin position="1"/>
        <end position="23"/>
    </location>
</feature>